<organism evidence="8 9">
    <name type="scientific">Candidatus Caccalectryoclostridium excrementigallinarum</name>
    <dbReference type="NCBI Taxonomy" id="2840710"/>
    <lineage>
        <taxon>Bacteria</taxon>
        <taxon>Bacillati</taxon>
        <taxon>Bacillota</taxon>
        <taxon>Clostridia</taxon>
        <taxon>Christensenellales</taxon>
        <taxon>Christensenellaceae</taxon>
        <taxon>Christensenellaceae incertae sedis</taxon>
        <taxon>Candidatus Caccalectryoclostridium</taxon>
    </lineage>
</organism>
<gene>
    <name evidence="8" type="ORF">IAB07_02410</name>
</gene>
<dbReference type="NCBIfam" id="TIGR00707">
    <property type="entry name" value="argD"/>
    <property type="match status" value="1"/>
</dbReference>
<evidence type="ECO:0000313" key="8">
    <source>
        <dbReference type="EMBL" id="HIU62605.1"/>
    </source>
</evidence>
<dbReference type="GO" id="GO:0006526">
    <property type="term" value="P:L-arginine biosynthetic process"/>
    <property type="evidence" value="ECO:0007669"/>
    <property type="project" value="UniProtKB-ARBA"/>
</dbReference>
<keyword evidence="2" id="KW-0032">Aminotransferase</keyword>
<dbReference type="Proteomes" id="UP000824145">
    <property type="component" value="Unassembled WGS sequence"/>
</dbReference>
<dbReference type="Gene3D" id="3.40.640.10">
    <property type="entry name" value="Type I PLP-dependent aspartate aminotransferase-like (Major domain)"/>
    <property type="match status" value="1"/>
</dbReference>
<comment type="caution">
    <text evidence="8">The sequence shown here is derived from an EMBL/GenBank/DDBJ whole genome shotgun (WGS) entry which is preliminary data.</text>
</comment>
<dbReference type="SUPFAM" id="SSF53383">
    <property type="entry name" value="PLP-dependent transferases"/>
    <property type="match status" value="1"/>
</dbReference>
<dbReference type="PROSITE" id="PS00600">
    <property type="entry name" value="AA_TRANSFER_CLASS_3"/>
    <property type="match status" value="1"/>
</dbReference>
<evidence type="ECO:0000256" key="3">
    <source>
        <dbReference type="ARBA" id="ARBA00022605"/>
    </source>
</evidence>
<comment type="pathway">
    <text evidence="6">Amino-acid biosynthesis.</text>
</comment>
<comment type="cofactor">
    <cofactor evidence="1">
        <name>pyridoxal 5'-phosphate</name>
        <dbReference type="ChEBI" id="CHEBI:597326"/>
    </cofactor>
</comment>
<dbReference type="PIRSF" id="PIRSF000521">
    <property type="entry name" value="Transaminase_4ab_Lys_Orn"/>
    <property type="match status" value="1"/>
</dbReference>
<proteinExistence type="inferred from homology"/>
<evidence type="ECO:0000256" key="1">
    <source>
        <dbReference type="ARBA" id="ARBA00001933"/>
    </source>
</evidence>
<dbReference type="GO" id="GO:0030170">
    <property type="term" value="F:pyridoxal phosphate binding"/>
    <property type="evidence" value="ECO:0007669"/>
    <property type="project" value="InterPro"/>
</dbReference>
<dbReference type="EMBL" id="DVNJ01000011">
    <property type="protein sequence ID" value="HIU62605.1"/>
    <property type="molecule type" value="Genomic_DNA"/>
</dbReference>
<dbReference type="Pfam" id="PF00202">
    <property type="entry name" value="Aminotran_3"/>
    <property type="match status" value="1"/>
</dbReference>
<reference evidence="8" key="1">
    <citation type="submission" date="2020-10" db="EMBL/GenBank/DDBJ databases">
        <authorList>
            <person name="Gilroy R."/>
        </authorList>
    </citation>
    <scope>NUCLEOTIDE SEQUENCE</scope>
    <source>
        <strain evidence="8">9366</strain>
    </source>
</reference>
<accession>A0A9D1MLB6</accession>
<keyword evidence="5 7" id="KW-0663">Pyridoxal phosphate</keyword>
<evidence type="ECO:0000256" key="7">
    <source>
        <dbReference type="RuleBase" id="RU003560"/>
    </source>
</evidence>
<dbReference type="NCBIfam" id="NF002325">
    <property type="entry name" value="PRK01278.1"/>
    <property type="match status" value="1"/>
</dbReference>
<dbReference type="InterPro" id="IPR015424">
    <property type="entry name" value="PyrdxlP-dep_Trfase"/>
</dbReference>
<reference evidence="8" key="2">
    <citation type="journal article" date="2021" name="PeerJ">
        <title>Extensive microbial diversity within the chicken gut microbiome revealed by metagenomics and culture.</title>
        <authorList>
            <person name="Gilroy R."/>
            <person name="Ravi A."/>
            <person name="Getino M."/>
            <person name="Pursley I."/>
            <person name="Horton D.L."/>
            <person name="Alikhan N.F."/>
            <person name="Baker D."/>
            <person name="Gharbi K."/>
            <person name="Hall N."/>
            <person name="Watson M."/>
            <person name="Adriaenssens E.M."/>
            <person name="Foster-Nyarko E."/>
            <person name="Jarju S."/>
            <person name="Secka A."/>
            <person name="Antonio M."/>
            <person name="Oren A."/>
            <person name="Chaudhuri R.R."/>
            <person name="La Ragione R."/>
            <person name="Hildebrand F."/>
            <person name="Pallen M.J."/>
        </authorList>
    </citation>
    <scope>NUCLEOTIDE SEQUENCE</scope>
    <source>
        <strain evidence="8">9366</strain>
    </source>
</reference>
<dbReference type="InterPro" id="IPR015421">
    <property type="entry name" value="PyrdxlP-dep_Trfase_major"/>
</dbReference>
<evidence type="ECO:0000313" key="9">
    <source>
        <dbReference type="Proteomes" id="UP000824145"/>
    </source>
</evidence>
<dbReference type="PANTHER" id="PTHR11986">
    <property type="entry name" value="AMINOTRANSFERASE CLASS III"/>
    <property type="match status" value="1"/>
</dbReference>
<dbReference type="FunFam" id="3.40.640.10:FF:000004">
    <property type="entry name" value="Acetylornithine aminotransferase"/>
    <property type="match status" value="1"/>
</dbReference>
<dbReference type="InterPro" id="IPR015422">
    <property type="entry name" value="PyrdxlP-dep_Trfase_small"/>
</dbReference>
<protein>
    <submittedName>
        <fullName evidence="8">Acetylornithine/succinylornithine family transaminase</fullName>
    </submittedName>
</protein>
<dbReference type="GO" id="GO:0042802">
    <property type="term" value="F:identical protein binding"/>
    <property type="evidence" value="ECO:0007669"/>
    <property type="project" value="TreeGrafter"/>
</dbReference>
<keyword evidence="4" id="KW-0808">Transferase</keyword>
<dbReference type="Gene3D" id="3.90.1150.10">
    <property type="entry name" value="Aspartate Aminotransferase, domain 1"/>
    <property type="match status" value="1"/>
</dbReference>
<dbReference type="InterPro" id="IPR049704">
    <property type="entry name" value="Aminotrans_3_PPA_site"/>
</dbReference>
<dbReference type="PANTHER" id="PTHR11986:SF79">
    <property type="entry name" value="ACETYLORNITHINE AMINOTRANSFERASE, MITOCHONDRIAL"/>
    <property type="match status" value="1"/>
</dbReference>
<dbReference type="InterPro" id="IPR050103">
    <property type="entry name" value="Class-III_PLP-dep_AT"/>
</dbReference>
<dbReference type="InterPro" id="IPR004636">
    <property type="entry name" value="AcOrn/SuccOrn_fam"/>
</dbReference>
<dbReference type="GO" id="GO:0008483">
    <property type="term" value="F:transaminase activity"/>
    <property type="evidence" value="ECO:0007669"/>
    <property type="project" value="UniProtKB-KW"/>
</dbReference>
<comment type="similarity">
    <text evidence="7">Belongs to the class-III pyridoxal-phosphate-dependent aminotransferase family.</text>
</comment>
<evidence type="ECO:0000256" key="5">
    <source>
        <dbReference type="ARBA" id="ARBA00022898"/>
    </source>
</evidence>
<dbReference type="InterPro" id="IPR005814">
    <property type="entry name" value="Aminotrans_3"/>
</dbReference>
<dbReference type="AlphaFoldDB" id="A0A9D1MLB6"/>
<evidence type="ECO:0000256" key="4">
    <source>
        <dbReference type="ARBA" id="ARBA00022679"/>
    </source>
</evidence>
<evidence type="ECO:0000256" key="2">
    <source>
        <dbReference type="ARBA" id="ARBA00022576"/>
    </source>
</evidence>
<name>A0A9D1MLB6_9FIRM</name>
<keyword evidence="3" id="KW-0028">Amino-acid biosynthesis</keyword>
<evidence type="ECO:0000256" key="6">
    <source>
        <dbReference type="ARBA" id="ARBA00029440"/>
    </source>
</evidence>
<dbReference type="CDD" id="cd00610">
    <property type="entry name" value="OAT_like"/>
    <property type="match status" value="1"/>
</dbReference>
<sequence length="385" mass="41866">MDEIKEKDKKYIMGTYGRYDLHIVSGKGALCRDEQGKSYIDLGSGIGVNSLGWCDEGWIKAVEAQLERLQHSSNLYFTSPGALLAEALSARTGCKKVFFCNSGAEANEAAIKTARKYSFDKYGAGRHNVITLKKSFHGRTMATLTATAQERMHDFFFPFNEGFIYCEKDMDEIKAQKNVCAVMLEFIQGEGGVIPLEEEFVKELFKWCEQNDILFIADEVQTGVGRTGTFLCSEQYGIKPDITTLAKGLGGGLPIGAILAGEKCEKTLGAGAHGSTFGGNPVVCAGANYVLSRLDEDMLKEVRRKGAALKASLEGIKGVKSVSGKGLMLGLELEKKKAADVVKECIARGVIPLTAKDRVRLLPPLVITNEQLEKAVSVLKEVIEG</sequence>